<feature type="region of interest" description="Disordered" evidence="1">
    <location>
        <begin position="390"/>
        <end position="420"/>
    </location>
</feature>
<proteinExistence type="predicted"/>
<protein>
    <submittedName>
        <fullName evidence="2">Uncharacterized protein</fullName>
    </submittedName>
</protein>
<comment type="caution">
    <text evidence="2">The sequence shown here is derived from an EMBL/GenBank/DDBJ whole genome shotgun (WGS) entry which is preliminary data.</text>
</comment>
<dbReference type="STRING" id="1073574.GOARA_008_00490"/>
<dbReference type="Proteomes" id="UP000035088">
    <property type="component" value="Unassembled WGS sequence"/>
</dbReference>
<accession>G7GXM4</accession>
<name>G7GXM4_9ACTN</name>
<evidence type="ECO:0000256" key="1">
    <source>
        <dbReference type="SAM" id="MobiDB-lite"/>
    </source>
</evidence>
<feature type="compositionally biased region" description="Pro residues" evidence="1">
    <location>
        <begin position="394"/>
        <end position="404"/>
    </location>
</feature>
<sequence>MSQRVPPAATVADIRRWSENAQVPGPRRELSEAAANLIGAGFLGVEARDVVVRRQTYGLPLATLTDGFGNLRRLQRGIAQIEAQLANPVLPTMVRSGLQNRLNGLTRRREDARKQIVIGKGVYPGGTRAVRRERREGVYLEIEARERLFEGLLHTPTPDVNAGGYVRRAGGAAFGRLAGVVGGLAMRAMGPQVEQWARQAVSDRPVPSAPPAPQHMSFIDGYEALLYVAGQYYDKIFASPAWRSDHFTVQRSQVNLHAELAEIAADVVALRSVRVDLDRAMRNGGFDPAFVEHISAKEQELRPVWIQLIERVQALAEVSHVMDSATVELRLLDEYDRASTIDDRIVELVSRSGSREISADNSKRLTEQVRVGEEQLRIYRDVLAGNIARISPGGLPPQQLPPRYEPADRATAHPRDHDLR</sequence>
<organism evidence="2 3">
    <name type="scientific">Gordonia araii NBRC 100433</name>
    <dbReference type="NCBI Taxonomy" id="1073574"/>
    <lineage>
        <taxon>Bacteria</taxon>
        <taxon>Bacillati</taxon>
        <taxon>Actinomycetota</taxon>
        <taxon>Actinomycetes</taxon>
        <taxon>Mycobacteriales</taxon>
        <taxon>Gordoniaceae</taxon>
        <taxon>Gordonia</taxon>
    </lineage>
</organism>
<reference evidence="2 3" key="1">
    <citation type="submission" date="2011-11" db="EMBL/GenBank/DDBJ databases">
        <title>Whole genome shotgun sequence of Gordonia araii NBRC 100433.</title>
        <authorList>
            <person name="Yoshida Y."/>
            <person name="Hosoyama A."/>
            <person name="Tsuchikane K."/>
            <person name="Katsumata H."/>
            <person name="Yamazaki S."/>
            <person name="Fujita N."/>
        </authorList>
    </citation>
    <scope>NUCLEOTIDE SEQUENCE [LARGE SCALE GENOMIC DNA]</scope>
    <source>
        <strain evidence="2 3">NBRC 100433</strain>
    </source>
</reference>
<gene>
    <name evidence="2" type="ORF">GOARA_008_00490</name>
</gene>
<keyword evidence="3" id="KW-1185">Reference proteome</keyword>
<evidence type="ECO:0000313" key="3">
    <source>
        <dbReference type="Proteomes" id="UP000035088"/>
    </source>
</evidence>
<evidence type="ECO:0000313" key="2">
    <source>
        <dbReference type="EMBL" id="GAB08349.1"/>
    </source>
</evidence>
<dbReference type="EMBL" id="BAEE01000008">
    <property type="protein sequence ID" value="GAB08349.1"/>
    <property type="molecule type" value="Genomic_DNA"/>
</dbReference>
<feature type="compositionally biased region" description="Basic and acidic residues" evidence="1">
    <location>
        <begin position="405"/>
        <end position="420"/>
    </location>
</feature>
<dbReference type="AlphaFoldDB" id="G7GXM4"/>